<dbReference type="Proteomes" id="UP000194127">
    <property type="component" value="Unassembled WGS sequence"/>
</dbReference>
<evidence type="ECO:0000259" key="9">
    <source>
        <dbReference type="Pfam" id="PF04083"/>
    </source>
</evidence>
<feature type="transmembrane region" description="Helical" evidence="8">
    <location>
        <begin position="242"/>
        <end position="262"/>
    </location>
</feature>
<evidence type="ECO:0000256" key="5">
    <source>
        <dbReference type="ARBA" id="ARBA00022989"/>
    </source>
</evidence>
<dbReference type="EMBL" id="KZ110598">
    <property type="protein sequence ID" value="OSX61902.1"/>
    <property type="molecule type" value="Genomic_DNA"/>
</dbReference>
<proteinExistence type="predicted"/>
<organism evidence="10 11">
    <name type="scientific">Postia placenta MAD-698-R-SB12</name>
    <dbReference type="NCBI Taxonomy" id="670580"/>
    <lineage>
        <taxon>Eukaryota</taxon>
        <taxon>Fungi</taxon>
        <taxon>Dikarya</taxon>
        <taxon>Basidiomycota</taxon>
        <taxon>Agaricomycotina</taxon>
        <taxon>Agaricomycetes</taxon>
        <taxon>Polyporales</taxon>
        <taxon>Adustoporiaceae</taxon>
        <taxon>Rhodonia</taxon>
    </lineage>
</organism>
<evidence type="ECO:0000256" key="8">
    <source>
        <dbReference type="SAM" id="Phobius"/>
    </source>
</evidence>
<dbReference type="PANTHER" id="PTHR11005">
    <property type="entry name" value="LYSOSOMAL ACID LIPASE-RELATED"/>
    <property type="match status" value="1"/>
</dbReference>
<evidence type="ECO:0000256" key="1">
    <source>
        <dbReference type="ARBA" id="ARBA00004167"/>
    </source>
</evidence>
<dbReference type="GO" id="GO:0016020">
    <property type="term" value="C:membrane"/>
    <property type="evidence" value="ECO:0007669"/>
    <property type="project" value="UniProtKB-SubCell"/>
</dbReference>
<keyword evidence="4" id="KW-0442">Lipid degradation</keyword>
<evidence type="ECO:0000256" key="3">
    <source>
        <dbReference type="ARBA" id="ARBA00022801"/>
    </source>
</evidence>
<dbReference type="InterPro" id="IPR029058">
    <property type="entry name" value="AB_hydrolase_fold"/>
</dbReference>
<dbReference type="GO" id="GO:0016042">
    <property type="term" value="P:lipid catabolic process"/>
    <property type="evidence" value="ECO:0007669"/>
    <property type="project" value="UniProtKB-KW"/>
</dbReference>
<dbReference type="GeneID" id="36330686"/>
<dbReference type="GO" id="GO:0016787">
    <property type="term" value="F:hydrolase activity"/>
    <property type="evidence" value="ECO:0007669"/>
    <property type="project" value="UniProtKB-KW"/>
</dbReference>
<evidence type="ECO:0000256" key="7">
    <source>
        <dbReference type="ARBA" id="ARBA00023136"/>
    </source>
</evidence>
<reference evidence="10 11" key="1">
    <citation type="submission" date="2017-04" db="EMBL/GenBank/DDBJ databases">
        <title>Genome Sequence of the Model Brown-Rot Fungus Postia placenta SB12.</title>
        <authorList>
            <consortium name="DOE Joint Genome Institute"/>
            <person name="Gaskell J."/>
            <person name="Kersten P."/>
            <person name="Larrondo L.F."/>
            <person name="Canessa P."/>
            <person name="Martinez D."/>
            <person name="Hibbett D."/>
            <person name="Schmoll M."/>
            <person name="Kubicek C.P."/>
            <person name="Martinez A.T."/>
            <person name="Yadav J."/>
            <person name="Master E."/>
            <person name="Magnuson J.K."/>
            <person name="James T."/>
            <person name="Yaver D."/>
            <person name="Berka R."/>
            <person name="Labutti K."/>
            <person name="Lipzen A."/>
            <person name="Aerts A."/>
            <person name="Barry K."/>
            <person name="Henrissat B."/>
            <person name="Blanchette R."/>
            <person name="Grigoriev I."/>
            <person name="Cullen D."/>
        </authorList>
    </citation>
    <scope>NUCLEOTIDE SEQUENCE [LARGE SCALE GENOMIC DNA]</scope>
    <source>
        <strain evidence="10 11">MAD-698-R-SB12</strain>
    </source>
</reference>
<evidence type="ECO:0000313" key="10">
    <source>
        <dbReference type="EMBL" id="OSX61902.1"/>
    </source>
</evidence>
<name>A0A1X6N084_9APHY</name>
<keyword evidence="5 8" id="KW-1133">Transmembrane helix</keyword>
<keyword evidence="7 8" id="KW-0472">Membrane</keyword>
<sequence length="482" mass="54530">MPYIPLLGRLTAREYTAIFVGALMVVLETLLTTIIAFLPKSVIQWFYNRSRSLFHLCVGPPIAKSGQQQLADRIRRASDFERLCEIFGYAFEEHVVLTKDGYLLGLHRLHLRRGERCTRSGAAMNKPVVYLHHGLLMNSEVWVCLTDPSRSVAFTLADRGFDVWLGNNRGNKYSRKNIHHNPNSTRFWDFSIDDYAWHDIPDSIEYILRVTREPSVSYVGFSQGTAQAFAALSIHPQLNEKVNVFIALAPAISPAGLAVPIVDGLMKASPTLLFLIFGRRAIMSSVPAWNALLYPPVFSAAITLSLRFLFGWRSRRITHLQRLAAYSHLYSYASTKAVVHWFQIMRNAKFQMYDDDVQRVIRVGVTSYAPARFPTRNITTPIVLLYGDEDSLADIDVMRRELPDHTEGYRLHGYEHLDVLWGEDVDKDVIPLVLDSLLKYCVGAERVGQEMGEGEKMYLTVNGVDSDAVDTVSETTSMYGGE</sequence>
<dbReference type="Gene3D" id="3.40.50.1820">
    <property type="entry name" value="alpha/beta hydrolase"/>
    <property type="match status" value="1"/>
</dbReference>
<comment type="subcellular location">
    <subcellularLocation>
        <location evidence="1">Membrane</location>
        <topology evidence="1">Single-pass membrane protein</topology>
    </subcellularLocation>
</comment>
<feature type="transmembrane region" description="Helical" evidence="8">
    <location>
        <begin position="15"/>
        <end position="38"/>
    </location>
</feature>
<evidence type="ECO:0000313" key="11">
    <source>
        <dbReference type="Proteomes" id="UP000194127"/>
    </source>
</evidence>
<feature type="domain" description="Partial AB-hydrolase lipase" evidence="9">
    <location>
        <begin position="82"/>
        <end position="144"/>
    </location>
</feature>
<dbReference type="FunFam" id="3.40.50.1820:FF:000095">
    <property type="entry name" value="Triglyceride lipase-cholesterol esterase"/>
    <property type="match status" value="1"/>
</dbReference>
<keyword evidence="3" id="KW-0378">Hydrolase</keyword>
<keyword evidence="2 8" id="KW-0812">Transmembrane</keyword>
<dbReference type="OrthoDB" id="9974421at2759"/>
<evidence type="ECO:0000256" key="2">
    <source>
        <dbReference type="ARBA" id="ARBA00022692"/>
    </source>
</evidence>
<accession>A0A1X6N084</accession>
<dbReference type="STRING" id="670580.A0A1X6N084"/>
<keyword evidence="6" id="KW-0443">Lipid metabolism</keyword>
<evidence type="ECO:0000256" key="6">
    <source>
        <dbReference type="ARBA" id="ARBA00023098"/>
    </source>
</evidence>
<keyword evidence="11" id="KW-1185">Reference proteome</keyword>
<dbReference type="AlphaFoldDB" id="A0A1X6N084"/>
<dbReference type="InterPro" id="IPR006693">
    <property type="entry name" value="AB_hydrolase_lipase"/>
</dbReference>
<dbReference type="Pfam" id="PF04083">
    <property type="entry name" value="Abhydro_lipase"/>
    <property type="match status" value="1"/>
</dbReference>
<evidence type="ECO:0000256" key="4">
    <source>
        <dbReference type="ARBA" id="ARBA00022963"/>
    </source>
</evidence>
<feature type="transmembrane region" description="Helical" evidence="8">
    <location>
        <begin position="293"/>
        <end position="312"/>
    </location>
</feature>
<dbReference type="RefSeq" id="XP_024338696.1">
    <property type="nucleotide sequence ID" value="XM_024485737.1"/>
</dbReference>
<dbReference type="SUPFAM" id="SSF53474">
    <property type="entry name" value="alpha/beta-Hydrolases"/>
    <property type="match status" value="1"/>
</dbReference>
<protein>
    <recommendedName>
        <fullName evidence="9">Partial AB-hydrolase lipase domain-containing protein</fullName>
    </recommendedName>
</protein>
<gene>
    <name evidence="10" type="ORF">POSPLADRAFT_1144886</name>
</gene>